<gene>
    <name evidence="4" type="ORF">JOF53_007144</name>
</gene>
<dbReference type="InterPro" id="IPR009003">
    <property type="entry name" value="Peptidase_S1_PA"/>
</dbReference>
<keyword evidence="1 3" id="KW-0732">Signal</keyword>
<protein>
    <submittedName>
        <fullName evidence="4">V8-like Glu-specific endopeptidase</fullName>
    </submittedName>
</protein>
<dbReference type="Gene3D" id="2.40.10.10">
    <property type="entry name" value="Trypsin-like serine proteases"/>
    <property type="match status" value="2"/>
</dbReference>
<keyword evidence="5" id="KW-1185">Reference proteome</keyword>
<name>A0ABS5APF2_9PSEU</name>
<feature type="compositionally biased region" description="Polar residues" evidence="2">
    <location>
        <begin position="54"/>
        <end position="66"/>
    </location>
</feature>
<reference evidence="4 5" key="1">
    <citation type="submission" date="2021-03" db="EMBL/GenBank/DDBJ databases">
        <title>Sequencing the genomes of 1000 actinobacteria strains.</title>
        <authorList>
            <person name="Klenk H.-P."/>
        </authorList>
    </citation>
    <scope>NUCLEOTIDE SEQUENCE [LARGE SCALE GENOMIC DNA]</scope>
    <source>
        <strain evidence="4 5">DSM 44580</strain>
    </source>
</reference>
<accession>A0ABS5APF2</accession>
<evidence type="ECO:0000256" key="1">
    <source>
        <dbReference type="ARBA" id="ARBA00022729"/>
    </source>
</evidence>
<feature type="compositionally biased region" description="Basic and acidic residues" evidence="2">
    <location>
        <begin position="67"/>
        <end position="76"/>
    </location>
</feature>
<evidence type="ECO:0000313" key="5">
    <source>
        <dbReference type="Proteomes" id="UP001519363"/>
    </source>
</evidence>
<feature type="region of interest" description="Disordered" evidence="2">
    <location>
        <begin position="24"/>
        <end position="101"/>
    </location>
</feature>
<dbReference type="PANTHER" id="PTHR15462:SF19">
    <property type="entry name" value="PEPTIDASE S1 DOMAIN-CONTAINING PROTEIN"/>
    <property type="match status" value="1"/>
</dbReference>
<dbReference type="PROSITE" id="PS51257">
    <property type="entry name" value="PROKAR_LIPOPROTEIN"/>
    <property type="match status" value="1"/>
</dbReference>
<dbReference type="InterPro" id="IPR050966">
    <property type="entry name" value="Glutamyl_endopeptidase"/>
</dbReference>
<dbReference type="SUPFAM" id="SSF50494">
    <property type="entry name" value="Trypsin-like serine proteases"/>
    <property type="match status" value="1"/>
</dbReference>
<feature type="chain" id="PRO_5046347240" evidence="3">
    <location>
        <begin position="21"/>
        <end position="349"/>
    </location>
</feature>
<dbReference type="Proteomes" id="UP001519363">
    <property type="component" value="Unassembled WGS sequence"/>
</dbReference>
<dbReference type="RefSeq" id="WP_143342755.1">
    <property type="nucleotide sequence ID" value="NZ_JAGIOO010000001.1"/>
</dbReference>
<evidence type="ECO:0000313" key="4">
    <source>
        <dbReference type="EMBL" id="MBP2478272.1"/>
    </source>
</evidence>
<feature type="signal peptide" evidence="3">
    <location>
        <begin position="1"/>
        <end position="20"/>
    </location>
</feature>
<proteinExistence type="predicted"/>
<dbReference type="EMBL" id="JAGIOO010000001">
    <property type="protein sequence ID" value="MBP2478272.1"/>
    <property type="molecule type" value="Genomic_DNA"/>
</dbReference>
<organism evidence="4 5">
    <name type="scientific">Crossiella equi</name>
    <dbReference type="NCBI Taxonomy" id="130796"/>
    <lineage>
        <taxon>Bacteria</taxon>
        <taxon>Bacillati</taxon>
        <taxon>Actinomycetota</taxon>
        <taxon>Actinomycetes</taxon>
        <taxon>Pseudonocardiales</taxon>
        <taxon>Pseudonocardiaceae</taxon>
        <taxon>Crossiella</taxon>
    </lineage>
</organism>
<evidence type="ECO:0000256" key="2">
    <source>
        <dbReference type="SAM" id="MobiDB-lite"/>
    </source>
</evidence>
<dbReference type="InterPro" id="IPR043504">
    <property type="entry name" value="Peptidase_S1_PA_chymotrypsin"/>
</dbReference>
<comment type="caution">
    <text evidence="4">The sequence shown here is derived from an EMBL/GenBank/DDBJ whole genome shotgun (WGS) entry which is preliminary data.</text>
</comment>
<evidence type="ECO:0000256" key="3">
    <source>
        <dbReference type="SAM" id="SignalP"/>
    </source>
</evidence>
<sequence>MRQPSAVVTALLAVTALALSGCTEVSSGTPKAGPSTRNIADEIKGGATSELRKTFTTTPQQVNDYWNSDRLRDARPKQPGPGTGSDVPKEDPGAQVVIPPSDGAIGTVAPDANGKNPRGDAWSRAGLSETTVGRLYYTFGGQPYVCSASVVNSPSKVLVATAGHCVWETQGEKKWADNVLFVPGDRAGAAPHGKWVAESMYTTREFLTKADSGDRGTSGEGWAYDIAFLRMRPLGGRKIQDALGAQGMAFGVPAEGLTAIGYPTAPPFDGRVMRYCSSPNWVKGPYGDYTIDCVMTPGCSGGPWLTRFDPNRGAGYVVSVSSVGNARTLSGAQLGQVAHNLYKQADSGA</sequence>
<dbReference type="PANTHER" id="PTHR15462">
    <property type="entry name" value="SERINE PROTEASE"/>
    <property type="match status" value="1"/>
</dbReference>